<dbReference type="NCBIfam" id="TIGR01764">
    <property type="entry name" value="excise"/>
    <property type="match status" value="1"/>
</dbReference>
<dbReference type="SUPFAM" id="SSF46955">
    <property type="entry name" value="Putative DNA-binding domain"/>
    <property type="match status" value="1"/>
</dbReference>
<dbReference type="Gene3D" id="3.90.105.50">
    <property type="match status" value="1"/>
</dbReference>
<proteinExistence type="predicted"/>
<dbReference type="EMBL" id="DVOD01000070">
    <property type="protein sequence ID" value="HIU93378.1"/>
    <property type="molecule type" value="Genomic_DNA"/>
</dbReference>
<evidence type="ECO:0000313" key="3">
    <source>
        <dbReference type="Proteomes" id="UP000886748"/>
    </source>
</evidence>
<dbReference type="AlphaFoldDB" id="A0A9D1N2D8"/>
<dbReference type="InterPro" id="IPR010093">
    <property type="entry name" value="SinI_DNA-bd"/>
</dbReference>
<dbReference type="InterPro" id="IPR038148">
    <property type="entry name" value="Tn1545/Tn916_Xis"/>
</dbReference>
<reference evidence="2" key="2">
    <citation type="journal article" date="2021" name="PeerJ">
        <title>Extensive microbial diversity within the chicken gut microbiome revealed by metagenomics and culture.</title>
        <authorList>
            <person name="Gilroy R."/>
            <person name="Ravi A."/>
            <person name="Getino M."/>
            <person name="Pursley I."/>
            <person name="Horton D.L."/>
            <person name="Alikhan N.F."/>
            <person name="Baker D."/>
            <person name="Gharbi K."/>
            <person name="Hall N."/>
            <person name="Watson M."/>
            <person name="Adriaenssens E.M."/>
            <person name="Foster-Nyarko E."/>
            <person name="Jarju S."/>
            <person name="Secka A."/>
            <person name="Antonio M."/>
            <person name="Oren A."/>
            <person name="Chaudhuri R.R."/>
            <person name="La Ragione R."/>
            <person name="Hildebrand F."/>
            <person name="Pallen M.J."/>
        </authorList>
    </citation>
    <scope>NUCLEOTIDE SEQUENCE</scope>
    <source>
        <strain evidence="2">CHK154-7741</strain>
    </source>
</reference>
<sequence>MHRTLLDIPETARYLHISKSTLYRWVHQKKIKCVKIGSRVLFMQSDIEEFINSNRINTE</sequence>
<dbReference type="Pfam" id="PF12728">
    <property type="entry name" value="HTH_17"/>
    <property type="match status" value="1"/>
</dbReference>
<accession>A0A9D1N2D8</accession>
<feature type="domain" description="Helix-turn-helix" evidence="1">
    <location>
        <begin position="5"/>
        <end position="55"/>
    </location>
</feature>
<comment type="caution">
    <text evidence="2">The sequence shown here is derived from an EMBL/GenBank/DDBJ whole genome shotgun (WGS) entry which is preliminary data.</text>
</comment>
<dbReference type="InterPro" id="IPR009061">
    <property type="entry name" value="DNA-bd_dom_put_sf"/>
</dbReference>
<evidence type="ECO:0000259" key="1">
    <source>
        <dbReference type="Pfam" id="PF12728"/>
    </source>
</evidence>
<dbReference type="Proteomes" id="UP000886748">
    <property type="component" value="Unassembled WGS sequence"/>
</dbReference>
<name>A0A9D1N2D8_9CLOT</name>
<protein>
    <submittedName>
        <fullName evidence="2">Helix-turn-helix domain-containing protein</fullName>
    </submittedName>
</protein>
<organism evidence="2 3">
    <name type="scientific">Candidatus Limenecus avicola</name>
    <dbReference type="NCBI Taxonomy" id="2840847"/>
    <lineage>
        <taxon>Bacteria</taxon>
        <taxon>Bacillati</taxon>
        <taxon>Bacillota</taxon>
        <taxon>Clostridia</taxon>
        <taxon>Eubacteriales</taxon>
        <taxon>Clostridiaceae</taxon>
        <taxon>Clostridiaceae incertae sedis</taxon>
        <taxon>Candidatus Limenecus</taxon>
    </lineage>
</organism>
<reference evidence="2" key="1">
    <citation type="submission" date="2020-10" db="EMBL/GenBank/DDBJ databases">
        <authorList>
            <person name="Gilroy R."/>
        </authorList>
    </citation>
    <scope>NUCLEOTIDE SEQUENCE</scope>
    <source>
        <strain evidence="2">CHK154-7741</strain>
    </source>
</reference>
<dbReference type="GO" id="GO:0003677">
    <property type="term" value="F:DNA binding"/>
    <property type="evidence" value="ECO:0007669"/>
    <property type="project" value="InterPro"/>
</dbReference>
<gene>
    <name evidence="2" type="ORF">IAD26_09650</name>
</gene>
<evidence type="ECO:0000313" key="2">
    <source>
        <dbReference type="EMBL" id="HIU93378.1"/>
    </source>
</evidence>
<dbReference type="InterPro" id="IPR041657">
    <property type="entry name" value="HTH_17"/>
</dbReference>